<accession>A0A0B7GJH9</accession>
<comment type="cofactor">
    <cofactor evidence="9">
        <name>Mg(2+)</name>
        <dbReference type="ChEBI" id="CHEBI:18420"/>
    </cofactor>
    <text evidence="9">Binds 2 magnesium ions per monomer.</text>
</comment>
<proteinExistence type="inferred from homology"/>
<dbReference type="GO" id="GO:0005829">
    <property type="term" value="C:cytosol"/>
    <property type="evidence" value="ECO:0007669"/>
    <property type="project" value="TreeGrafter"/>
</dbReference>
<keyword evidence="5 9" id="KW-0822">Tryptophan biosynthesis</keyword>
<keyword evidence="4 9" id="KW-0808">Transferase</keyword>
<feature type="binding site" evidence="9">
    <location>
        <position position="87"/>
    </location>
    <ligand>
        <name>5-phospho-alpha-D-ribose 1-diphosphate</name>
        <dbReference type="ChEBI" id="CHEBI:58017"/>
    </ligand>
</feature>
<keyword evidence="3 9" id="KW-0328">Glycosyltransferase</keyword>
<evidence type="ECO:0000256" key="3">
    <source>
        <dbReference type="ARBA" id="ARBA00022676"/>
    </source>
</evidence>
<dbReference type="Gene3D" id="3.40.1030.10">
    <property type="entry name" value="Nucleoside phosphorylase/phosphoribosyltransferase catalytic domain"/>
    <property type="match status" value="1"/>
</dbReference>
<feature type="binding site" evidence="9">
    <location>
        <begin position="107"/>
        <end position="115"/>
    </location>
    <ligand>
        <name>5-phospho-alpha-D-ribose 1-diphosphate</name>
        <dbReference type="ChEBI" id="CHEBI:58017"/>
    </ligand>
</feature>
<feature type="binding site" evidence="9">
    <location>
        <begin position="89"/>
        <end position="92"/>
    </location>
    <ligand>
        <name>5-phospho-alpha-D-ribose 1-diphosphate</name>
        <dbReference type="ChEBI" id="CHEBI:58017"/>
    </ligand>
</feature>
<comment type="subunit">
    <text evidence="9">Homodimer.</text>
</comment>
<dbReference type="GO" id="GO:0000287">
    <property type="term" value="F:magnesium ion binding"/>
    <property type="evidence" value="ECO:0007669"/>
    <property type="project" value="UniProtKB-UniRule"/>
</dbReference>
<keyword evidence="2 9" id="KW-0028">Amino-acid biosynthesis</keyword>
<evidence type="ECO:0000313" key="12">
    <source>
        <dbReference type="EMBL" id="CEL89834.1"/>
    </source>
</evidence>
<sequence length="334" mass="35808">MKEIIAKLADFKDLSSAEMTDVIERIVTGRVTESQIVAFLLGLKMKGETIEERTALAQVMRGHAKQIPTTIRTAMDNCGTGGDKSFSFNVSTTAAFVLAGGGIKMAKHGNRSISSKSGSADVLEALGINLDLDAASLGKVFEQTGIVFLFAKNMHPAMKYIMPARLSLGIPTIMNLTGPLIHPMTLETQLLGTSRPDMLESTAEVLKNMGRKRAVVVSGPDGLDEAGLHGRTQYALLENGQISLHSFLPSDVDMEEIPLEAIRGGNAKENAEILLSVLQNQAGPYLETTVLNAGLGFYANGKSDSIEEGIALARQVIASGAAYEKLKQLQEYQK</sequence>
<dbReference type="EMBL" id="CDMW01000001">
    <property type="protein sequence ID" value="CEL89834.1"/>
    <property type="molecule type" value="Genomic_DNA"/>
</dbReference>
<protein>
    <recommendedName>
        <fullName evidence="9">Anthranilate phosphoribosyltransferase</fullName>
        <ecNumber evidence="9">2.4.2.18</ecNumber>
    </recommendedName>
</protein>
<evidence type="ECO:0000256" key="6">
    <source>
        <dbReference type="ARBA" id="ARBA00023141"/>
    </source>
</evidence>
<feature type="binding site" evidence="9">
    <location>
        <position position="119"/>
    </location>
    <ligand>
        <name>5-phospho-alpha-D-ribose 1-diphosphate</name>
        <dbReference type="ChEBI" id="CHEBI:58017"/>
    </ligand>
</feature>
<comment type="similarity">
    <text evidence="8">In the C-terminal section; belongs to the anthranilate phosphoribosyltransferase family.</text>
</comment>
<dbReference type="GO" id="GO:0000162">
    <property type="term" value="P:L-tryptophan biosynthetic process"/>
    <property type="evidence" value="ECO:0007669"/>
    <property type="project" value="UniProtKB-UniRule"/>
</dbReference>
<evidence type="ECO:0000256" key="7">
    <source>
        <dbReference type="ARBA" id="ARBA00052328"/>
    </source>
</evidence>
<feature type="binding site" evidence="9">
    <location>
        <position position="79"/>
    </location>
    <ligand>
        <name>anthranilate</name>
        <dbReference type="ChEBI" id="CHEBI:16567"/>
        <label>1</label>
    </ligand>
</feature>
<feature type="binding site" evidence="9">
    <location>
        <position position="165"/>
    </location>
    <ligand>
        <name>anthranilate</name>
        <dbReference type="ChEBI" id="CHEBI:16567"/>
        <label>2</label>
    </ligand>
</feature>
<feature type="binding site" evidence="9">
    <location>
        <position position="225"/>
    </location>
    <ligand>
        <name>Mg(2+)</name>
        <dbReference type="ChEBI" id="CHEBI:18420"/>
        <label>1</label>
    </ligand>
</feature>
<dbReference type="PANTHER" id="PTHR43285">
    <property type="entry name" value="ANTHRANILATE PHOSPHORIBOSYLTRANSFERASE"/>
    <property type="match status" value="1"/>
</dbReference>
<dbReference type="SUPFAM" id="SSF47648">
    <property type="entry name" value="Nucleoside phosphorylase/phosphoribosyltransferase N-terminal domain"/>
    <property type="match status" value="1"/>
</dbReference>
<dbReference type="Pfam" id="PF00591">
    <property type="entry name" value="Glycos_transf_3"/>
    <property type="match status" value="1"/>
</dbReference>
<feature type="binding site" evidence="9">
    <location>
        <position position="224"/>
    </location>
    <ligand>
        <name>Mg(2+)</name>
        <dbReference type="ChEBI" id="CHEBI:18420"/>
        <label>2</label>
    </ligand>
</feature>
<evidence type="ECO:0000259" key="11">
    <source>
        <dbReference type="Pfam" id="PF02885"/>
    </source>
</evidence>
<feature type="binding site" evidence="9">
    <location>
        <position position="225"/>
    </location>
    <ligand>
        <name>Mg(2+)</name>
        <dbReference type="ChEBI" id="CHEBI:18420"/>
        <label>2</label>
    </ligand>
</feature>
<feature type="binding site" evidence="9">
    <location>
        <position position="91"/>
    </location>
    <ligand>
        <name>Mg(2+)</name>
        <dbReference type="ChEBI" id="CHEBI:18420"/>
        <label>1</label>
    </ligand>
</feature>
<dbReference type="GO" id="GO:0004048">
    <property type="term" value="F:anthranilate phosphoribosyltransferase activity"/>
    <property type="evidence" value="ECO:0007669"/>
    <property type="project" value="UniProtKB-UniRule"/>
</dbReference>
<dbReference type="EC" id="2.4.2.18" evidence="9"/>
<dbReference type="UniPathway" id="UPA00035">
    <property type="reaction ID" value="UER00041"/>
</dbReference>
<dbReference type="InterPro" id="IPR035902">
    <property type="entry name" value="Nuc_phospho_transferase"/>
</dbReference>
<evidence type="ECO:0000259" key="10">
    <source>
        <dbReference type="Pfam" id="PF00591"/>
    </source>
</evidence>
<feature type="domain" description="Glycosyl transferase family 3 N-terminal" evidence="11">
    <location>
        <begin position="2"/>
        <end position="64"/>
    </location>
</feature>
<comment type="catalytic activity">
    <reaction evidence="7 9">
        <text>N-(5-phospho-beta-D-ribosyl)anthranilate + diphosphate = 5-phospho-alpha-D-ribose 1-diphosphate + anthranilate</text>
        <dbReference type="Rhea" id="RHEA:11768"/>
        <dbReference type="ChEBI" id="CHEBI:16567"/>
        <dbReference type="ChEBI" id="CHEBI:18277"/>
        <dbReference type="ChEBI" id="CHEBI:33019"/>
        <dbReference type="ChEBI" id="CHEBI:58017"/>
        <dbReference type="EC" id="2.4.2.18"/>
    </reaction>
</comment>
<evidence type="ECO:0000256" key="9">
    <source>
        <dbReference type="HAMAP-Rule" id="MF_00211"/>
    </source>
</evidence>
<dbReference type="InterPro" id="IPR000312">
    <property type="entry name" value="Glycosyl_Trfase_fam3"/>
</dbReference>
<dbReference type="InterPro" id="IPR005940">
    <property type="entry name" value="Anthranilate_Pribosyl_Tfrase"/>
</dbReference>
<dbReference type="Pfam" id="PF02885">
    <property type="entry name" value="Glycos_trans_3N"/>
    <property type="match status" value="1"/>
</dbReference>
<dbReference type="InterPro" id="IPR036320">
    <property type="entry name" value="Glycosyl_Trfase_fam3_N_dom_sf"/>
</dbReference>
<evidence type="ECO:0000256" key="8">
    <source>
        <dbReference type="ARBA" id="ARBA00061188"/>
    </source>
</evidence>
<dbReference type="HAMAP" id="MF_00211">
    <property type="entry name" value="TrpD"/>
    <property type="match status" value="1"/>
</dbReference>
<feature type="binding site" evidence="9">
    <location>
        <position position="79"/>
    </location>
    <ligand>
        <name>5-phospho-alpha-D-ribose 1-diphosphate</name>
        <dbReference type="ChEBI" id="CHEBI:58017"/>
    </ligand>
</feature>
<evidence type="ECO:0000256" key="1">
    <source>
        <dbReference type="ARBA" id="ARBA00004907"/>
    </source>
</evidence>
<gene>
    <name evidence="9 12" type="primary">trpD</name>
    <name evidence="12" type="ORF">SSV_0525</name>
</gene>
<dbReference type="InterPro" id="IPR017459">
    <property type="entry name" value="Glycosyl_Trfase_fam3_N_dom"/>
</dbReference>
<dbReference type="AlphaFoldDB" id="A0A0B7GJH9"/>
<evidence type="ECO:0000256" key="2">
    <source>
        <dbReference type="ARBA" id="ARBA00022605"/>
    </source>
</evidence>
<feature type="domain" description="Glycosyl transferase family 3" evidence="10">
    <location>
        <begin position="74"/>
        <end position="323"/>
    </location>
</feature>
<evidence type="ECO:0000256" key="5">
    <source>
        <dbReference type="ARBA" id="ARBA00022822"/>
    </source>
</evidence>
<keyword evidence="9" id="KW-0460">Magnesium</keyword>
<dbReference type="FunFam" id="3.40.1030.10:FF:000002">
    <property type="entry name" value="Anthranilate phosphoribosyltransferase"/>
    <property type="match status" value="1"/>
</dbReference>
<dbReference type="Gene3D" id="1.20.970.10">
    <property type="entry name" value="Transferase, Pyrimidine Nucleoside Phosphorylase, Chain C"/>
    <property type="match status" value="1"/>
</dbReference>
<evidence type="ECO:0000256" key="4">
    <source>
        <dbReference type="ARBA" id="ARBA00022679"/>
    </source>
</evidence>
<comment type="pathway">
    <text evidence="1 9">Amino-acid biosynthesis; L-tryptophan biosynthesis; L-tryptophan from chorismate: step 2/5.</text>
</comment>
<comment type="similarity">
    <text evidence="9">Belongs to the anthranilate phosphoribosyltransferase family.</text>
</comment>
<dbReference type="RefSeq" id="WP_072073581.1">
    <property type="nucleotide sequence ID" value="NZ_CDMW01000001.1"/>
</dbReference>
<reference evidence="12 13" key="1">
    <citation type="submission" date="2015-01" db="EMBL/GenBank/DDBJ databases">
        <authorList>
            <person name="Pelicic Vladimir"/>
        </authorList>
    </citation>
    <scope>NUCLEOTIDE SEQUENCE [LARGE SCALE GENOMIC DNA]</scope>
    <source>
        <strain evidence="12 13">2908</strain>
    </source>
</reference>
<dbReference type="PANTHER" id="PTHR43285:SF2">
    <property type="entry name" value="ANTHRANILATE PHOSPHORIBOSYLTRANSFERASE"/>
    <property type="match status" value="1"/>
</dbReference>
<dbReference type="NCBIfam" id="TIGR01245">
    <property type="entry name" value="trpD"/>
    <property type="match status" value="1"/>
</dbReference>
<evidence type="ECO:0000313" key="13">
    <source>
        <dbReference type="Proteomes" id="UP000183504"/>
    </source>
</evidence>
<organism evidence="12 13">
    <name type="scientific">Streptococcus sanguinis</name>
    <dbReference type="NCBI Taxonomy" id="1305"/>
    <lineage>
        <taxon>Bacteria</taxon>
        <taxon>Bacillati</taxon>
        <taxon>Bacillota</taxon>
        <taxon>Bacilli</taxon>
        <taxon>Lactobacillales</taxon>
        <taxon>Streptococcaceae</taxon>
        <taxon>Streptococcus</taxon>
    </lineage>
</organism>
<dbReference type="Proteomes" id="UP000183504">
    <property type="component" value="Unassembled WGS sequence"/>
</dbReference>
<feature type="binding site" evidence="9">
    <location>
        <begin position="82"/>
        <end position="83"/>
    </location>
    <ligand>
        <name>5-phospho-alpha-D-ribose 1-diphosphate</name>
        <dbReference type="ChEBI" id="CHEBI:58017"/>
    </ligand>
</feature>
<feature type="binding site" evidence="9">
    <location>
        <position position="110"/>
    </location>
    <ligand>
        <name>anthranilate</name>
        <dbReference type="ChEBI" id="CHEBI:16567"/>
        <label>1</label>
    </ligand>
</feature>
<keyword evidence="9" id="KW-0479">Metal-binding</keyword>
<comment type="function">
    <text evidence="9">Catalyzes the transfer of the phosphoribosyl group of 5-phosphorylribose-1-pyrophosphate (PRPP) to anthranilate to yield N-(5'-phosphoribosyl)-anthranilate (PRA).</text>
</comment>
<comment type="caution">
    <text evidence="9">Lacks conserved residue(s) required for the propagation of feature annotation.</text>
</comment>
<name>A0A0B7GJH9_STRSA</name>
<dbReference type="SUPFAM" id="SSF52418">
    <property type="entry name" value="Nucleoside phosphorylase/phosphoribosyltransferase catalytic domain"/>
    <property type="match status" value="1"/>
</dbReference>
<keyword evidence="6 9" id="KW-0057">Aromatic amino acid biosynthesis</keyword>